<evidence type="ECO:0000313" key="1">
    <source>
        <dbReference type="EMBL" id="MEN2786663.1"/>
    </source>
</evidence>
<dbReference type="RefSeq" id="WP_345864463.1">
    <property type="nucleotide sequence ID" value="NZ_JBDIMF010000003.1"/>
</dbReference>
<accession>A0ABU9XS84</accession>
<comment type="caution">
    <text evidence="1">The sequence shown here is derived from an EMBL/GenBank/DDBJ whole genome shotgun (WGS) entry which is preliminary data.</text>
</comment>
<name>A0ABU9XS84_9SPHN</name>
<sequence>MTTYPLSEPATIYRSDAHQSDAVVSRGSLSDCADLLQDWSTEDRAAVRIEIDDMELRYGPEQIEELLKFLREEDDAPLPAVATGNLL</sequence>
<reference evidence="1 2" key="1">
    <citation type="submission" date="2024-05" db="EMBL/GenBank/DDBJ databases">
        <authorList>
            <person name="Liu Q."/>
            <person name="Xin Y.-H."/>
        </authorList>
    </citation>
    <scope>NUCLEOTIDE SEQUENCE [LARGE SCALE GENOMIC DNA]</scope>
    <source>
        <strain evidence="1 2">CGMCC 1.15349</strain>
    </source>
</reference>
<gene>
    <name evidence="1" type="ORF">ABC969_09560</name>
</gene>
<protein>
    <submittedName>
        <fullName evidence="1">Uncharacterized protein</fullName>
    </submittedName>
</protein>
<organism evidence="1 2">
    <name type="scientific">Sphingomonas qilianensis</name>
    <dbReference type="NCBI Taxonomy" id="1736690"/>
    <lineage>
        <taxon>Bacteria</taxon>
        <taxon>Pseudomonadati</taxon>
        <taxon>Pseudomonadota</taxon>
        <taxon>Alphaproteobacteria</taxon>
        <taxon>Sphingomonadales</taxon>
        <taxon>Sphingomonadaceae</taxon>
        <taxon>Sphingomonas</taxon>
    </lineage>
</organism>
<evidence type="ECO:0000313" key="2">
    <source>
        <dbReference type="Proteomes" id="UP001404104"/>
    </source>
</evidence>
<keyword evidence="2" id="KW-1185">Reference proteome</keyword>
<dbReference type="EMBL" id="JBDIMF010000003">
    <property type="protein sequence ID" value="MEN2786663.1"/>
    <property type="molecule type" value="Genomic_DNA"/>
</dbReference>
<dbReference type="Proteomes" id="UP001404104">
    <property type="component" value="Unassembled WGS sequence"/>
</dbReference>
<proteinExistence type="predicted"/>